<evidence type="ECO:0000313" key="2">
    <source>
        <dbReference type="Proteomes" id="UP001497382"/>
    </source>
</evidence>
<accession>A0AAV1YUD6</accession>
<dbReference type="Proteomes" id="UP001497382">
    <property type="component" value="Unassembled WGS sequence"/>
</dbReference>
<reference evidence="1 2" key="1">
    <citation type="submission" date="2024-04" db="EMBL/GenBank/DDBJ databases">
        <authorList>
            <person name="Rising A."/>
            <person name="Reimegard J."/>
            <person name="Sonavane S."/>
            <person name="Akerstrom W."/>
            <person name="Nylinder S."/>
            <person name="Hedman E."/>
            <person name="Kallberg Y."/>
        </authorList>
    </citation>
    <scope>NUCLEOTIDE SEQUENCE [LARGE SCALE GENOMIC DNA]</scope>
</reference>
<gene>
    <name evidence="1" type="ORF">LARSCL_LOCUS968</name>
</gene>
<protein>
    <submittedName>
        <fullName evidence="1">Uncharacterized protein</fullName>
    </submittedName>
</protein>
<feature type="non-terminal residue" evidence="1">
    <location>
        <position position="48"/>
    </location>
</feature>
<dbReference type="AlphaFoldDB" id="A0AAV1YUD6"/>
<organism evidence="1 2">
    <name type="scientific">Larinioides sclopetarius</name>
    <dbReference type="NCBI Taxonomy" id="280406"/>
    <lineage>
        <taxon>Eukaryota</taxon>
        <taxon>Metazoa</taxon>
        <taxon>Ecdysozoa</taxon>
        <taxon>Arthropoda</taxon>
        <taxon>Chelicerata</taxon>
        <taxon>Arachnida</taxon>
        <taxon>Araneae</taxon>
        <taxon>Araneomorphae</taxon>
        <taxon>Entelegynae</taxon>
        <taxon>Araneoidea</taxon>
        <taxon>Araneidae</taxon>
        <taxon>Larinioides</taxon>
    </lineage>
</organism>
<keyword evidence="2" id="KW-1185">Reference proteome</keyword>
<comment type="caution">
    <text evidence="1">The sequence shown here is derived from an EMBL/GenBank/DDBJ whole genome shotgun (WGS) entry which is preliminary data.</text>
</comment>
<name>A0AAV1YUD6_9ARAC</name>
<sequence length="48" mass="5612">MKTRDNPMRCDLTETTLELVVSSPNFDTSKRGRKFRFKFSQQIQAVFG</sequence>
<proteinExistence type="predicted"/>
<evidence type="ECO:0000313" key="1">
    <source>
        <dbReference type="EMBL" id="CAL1262404.1"/>
    </source>
</evidence>
<dbReference type="EMBL" id="CAXIEN010000005">
    <property type="protein sequence ID" value="CAL1262404.1"/>
    <property type="molecule type" value="Genomic_DNA"/>
</dbReference>